<evidence type="ECO:0000313" key="3">
    <source>
        <dbReference type="EMBL" id="EGO23469.1"/>
    </source>
</evidence>
<keyword evidence="1" id="KW-0677">Repeat</keyword>
<proteinExistence type="predicted"/>
<dbReference type="Proteomes" id="UP000008064">
    <property type="component" value="Unassembled WGS sequence"/>
</dbReference>
<dbReference type="KEGG" id="sla:SERLADRAFT_469424"/>
<dbReference type="InterPro" id="IPR056884">
    <property type="entry name" value="NPHP3-like_N"/>
</dbReference>
<sequence length="214" mass="24754">MIMIYVHMLVRTQPALGRPFLRNSYIIDHLTQQHKRDNDNVAVVYFYCNHKDQSTQTTYNLVASLLKQLVQDFPHTFERVNTEYRSHREKQIRPTLSEVCNTLKKEFSEFSRVFIVVDALDEVSEDDSRAELLTSLQVIGASLLVTSRDIPIIGTALRGNQRMDIRARHDDICKYIEGRIRSGSHLTQLGRLLDKHPHVKQKVLECLPEKAQGI</sequence>
<dbReference type="RefSeq" id="XP_007319231.1">
    <property type="nucleotide sequence ID" value="XM_007319169.1"/>
</dbReference>
<dbReference type="HOGENOM" id="CLU_000288_34_5_1"/>
<dbReference type="InterPro" id="IPR027417">
    <property type="entry name" value="P-loop_NTPase"/>
</dbReference>
<dbReference type="GeneID" id="18819605"/>
<evidence type="ECO:0000256" key="1">
    <source>
        <dbReference type="ARBA" id="ARBA00022737"/>
    </source>
</evidence>
<dbReference type="EMBL" id="GL945435">
    <property type="protein sequence ID" value="EGO23469.1"/>
    <property type="molecule type" value="Genomic_DNA"/>
</dbReference>
<dbReference type="AlphaFoldDB" id="F8P096"/>
<gene>
    <name evidence="3" type="ORF">SERLADRAFT_469424</name>
</gene>
<name>F8P096_SERL9</name>
<dbReference type="Gene3D" id="3.40.50.300">
    <property type="entry name" value="P-loop containing nucleotide triphosphate hydrolases"/>
    <property type="match status" value="1"/>
</dbReference>
<reference evidence="3" key="1">
    <citation type="submission" date="2011-04" db="EMBL/GenBank/DDBJ databases">
        <title>Evolution of plant cell wall degrading machinery underlies the functional diversity of forest fungi.</title>
        <authorList>
            <consortium name="US DOE Joint Genome Institute (JGI-PGF)"/>
            <person name="Eastwood D.C."/>
            <person name="Floudas D."/>
            <person name="Binder M."/>
            <person name="Majcherczyk A."/>
            <person name="Schneider P."/>
            <person name="Aerts A."/>
            <person name="Asiegbu F.O."/>
            <person name="Baker S.E."/>
            <person name="Barry K."/>
            <person name="Bendiksby M."/>
            <person name="Blumentritt M."/>
            <person name="Coutinho P.M."/>
            <person name="Cullen D."/>
            <person name="Cullen D."/>
            <person name="Gathman A."/>
            <person name="Goodell B."/>
            <person name="Henrissat B."/>
            <person name="Ihrmark K."/>
            <person name="Kauserud H."/>
            <person name="Kohler A."/>
            <person name="LaButti K."/>
            <person name="Lapidus A."/>
            <person name="Lavin J.L."/>
            <person name="Lee Y.-H."/>
            <person name="Lindquist E."/>
            <person name="Lilly W."/>
            <person name="Lucas S."/>
            <person name="Morin E."/>
            <person name="Murat C."/>
            <person name="Oguiza J.A."/>
            <person name="Park J."/>
            <person name="Pisabarro A.G."/>
            <person name="Riley R."/>
            <person name="Rosling A."/>
            <person name="Salamov A."/>
            <person name="Schmidt O."/>
            <person name="Schmutz J."/>
            <person name="Skrede I."/>
            <person name="Stenlid J."/>
            <person name="Wiebenga A."/>
            <person name="Xie X."/>
            <person name="Kues U."/>
            <person name="Hibbett D.S."/>
            <person name="Hoffmeister D."/>
            <person name="Hogberg N."/>
            <person name="Martin F."/>
            <person name="Grigoriev I.V."/>
            <person name="Watkinson S.C."/>
        </authorList>
    </citation>
    <scope>NUCLEOTIDE SEQUENCE</scope>
    <source>
        <strain evidence="3">S7.9</strain>
    </source>
</reference>
<organism>
    <name type="scientific">Serpula lacrymans var. lacrymans (strain S7.9)</name>
    <name type="common">Dry rot fungus</name>
    <dbReference type="NCBI Taxonomy" id="578457"/>
    <lineage>
        <taxon>Eukaryota</taxon>
        <taxon>Fungi</taxon>
        <taxon>Dikarya</taxon>
        <taxon>Basidiomycota</taxon>
        <taxon>Agaricomycotina</taxon>
        <taxon>Agaricomycetes</taxon>
        <taxon>Agaricomycetidae</taxon>
        <taxon>Boletales</taxon>
        <taxon>Coniophorineae</taxon>
        <taxon>Serpulaceae</taxon>
        <taxon>Serpula</taxon>
    </lineage>
</organism>
<dbReference type="OrthoDB" id="448455at2759"/>
<accession>F8P096</accession>
<feature type="domain" description="Nephrocystin 3-like N-terminal" evidence="2">
    <location>
        <begin position="24"/>
        <end position="148"/>
    </location>
</feature>
<dbReference type="Pfam" id="PF24883">
    <property type="entry name" value="NPHP3_N"/>
    <property type="match status" value="1"/>
</dbReference>
<evidence type="ECO:0000259" key="2">
    <source>
        <dbReference type="Pfam" id="PF24883"/>
    </source>
</evidence>
<dbReference type="PANTHER" id="PTHR10039:SF15">
    <property type="entry name" value="NACHT DOMAIN-CONTAINING PROTEIN"/>
    <property type="match status" value="1"/>
</dbReference>
<protein>
    <recommendedName>
        <fullName evidence="2">Nephrocystin 3-like N-terminal domain-containing protein</fullName>
    </recommendedName>
</protein>
<dbReference type="PANTHER" id="PTHR10039">
    <property type="entry name" value="AMELOGENIN"/>
    <property type="match status" value="1"/>
</dbReference>